<name>A0ABN1WIF0_9ACTN</name>
<accession>A0ABN1WIF0</accession>
<comment type="caution">
    <text evidence="1">The sequence shown here is derived from an EMBL/GenBank/DDBJ whole genome shotgun (WGS) entry which is preliminary data.</text>
</comment>
<sequence length="53" mass="5128">MLPVPAVVPVVPVVPVAEAVACAVSVAVAVGVPGVPDGWDAMGESTSQRFGAA</sequence>
<gene>
    <name evidence="1" type="ORF">GCM10009665_46720</name>
</gene>
<reference evidence="1 2" key="1">
    <citation type="journal article" date="2019" name="Int. J. Syst. Evol. Microbiol.">
        <title>The Global Catalogue of Microorganisms (GCM) 10K type strain sequencing project: providing services to taxonomists for standard genome sequencing and annotation.</title>
        <authorList>
            <consortium name="The Broad Institute Genomics Platform"/>
            <consortium name="The Broad Institute Genome Sequencing Center for Infectious Disease"/>
            <person name="Wu L."/>
            <person name="Ma J."/>
        </authorList>
    </citation>
    <scope>NUCLEOTIDE SEQUENCE [LARGE SCALE GENOMIC DNA]</scope>
    <source>
        <strain evidence="1 2">JCM 13004</strain>
    </source>
</reference>
<protein>
    <submittedName>
        <fullName evidence="1">Uncharacterized protein</fullName>
    </submittedName>
</protein>
<organism evidence="1 2">
    <name type="scientific">Kitasatospora nipponensis</name>
    <dbReference type="NCBI Taxonomy" id="258049"/>
    <lineage>
        <taxon>Bacteria</taxon>
        <taxon>Bacillati</taxon>
        <taxon>Actinomycetota</taxon>
        <taxon>Actinomycetes</taxon>
        <taxon>Kitasatosporales</taxon>
        <taxon>Streptomycetaceae</taxon>
        <taxon>Kitasatospora</taxon>
    </lineage>
</organism>
<evidence type="ECO:0000313" key="2">
    <source>
        <dbReference type="Proteomes" id="UP001500037"/>
    </source>
</evidence>
<proteinExistence type="predicted"/>
<dbReference type="EMBL" id="BAAALF010000092">
    <property type="protein sequence ID" value="GAA1250708.1"/>
    <property type="molecule type" value="Genomic_DNA"/>
</dbReference>
<evidence type="ECO:0000313" key="1">
    <source>
        <dbReference type="EMBL" id="GAA1250708.1"/>
    </source>
</evidence>
<dbReference type="Proteomes" id="UP001500037">
    <property type="component" value="Unassembled WGS sequence"/>
</dbReference>
<keyword evidence="2" id="KW-1185">Reference proteome</keyword>